<evidence type="ECO:0000313" key="3">
    <source>
        <dbReference type="EMBL" id="GJS64774.1"/>
    </source>
</evidence>
<feature type="transmembrane region" description="Helical" evidence="1">
    <location>
        <begin position="61"/>
        <end position="79"/>
    </location>
</feature>
<keyword evidence="1" id="KW-1133">Transmembrane helix</keyword>
<dbReference type="SUPFAM" id="SSF56672">
    <property type="entry name" value="DNA/RNA polymerases"/>
    <property type="match status" value="1"/>
</dbReference>
<reference evidence="3" key="1">
    <citation type="journal article" date="2022" name="Int. J. Mol. Sci.">
        <title>Draft Genome of Tanacetum Coccineum: Genomic Comparison of Closely Related Tanacetum-Family Plants.</title>
        <authorList>
            <person name="Yamashiro T."/>
            <person name="Shiraishi A."/>
            <person name="Nakayama K."/>
            <person name="Satake H."/>
        </authorList>
    </citation>
    <scope>NUCLEOTIDE SEQUENCE</scope>
</reference>
<protein>
    <submittedName>
        <fullName evidence="3">Ribonuclease H-like domain-containing protein</fullName>
    </submittedName>
</protein>
<feature type="domain" description="Reverse transcriptase Ty1/copia-type" evidence="2">
    <location>
        <begin position="10"/>
        <end position="241"/>
    </location>
</feature>
<dbReference type="EMBL" id="BQNB010009528">
    <property type="protein sequence ID" value="GJS64774.1"/>
    <property type="molecule type" value="Genomic_DNA"/>
</dbReference>
<dbReference type="Pfam" id="PF07727">
    <property type="entry name" value="RVT_2"/>
    <property type="match status" value="1"/>
</dbReference>
<dbReference type="Proteomes" id="UP001151760">
    <property type="component" value="Unassembled WGS sequence"/>
</dbReference>
<name>A0ABQ4XHK6_9ASTR</name>
<comment type="caution">
    <text evidence="3">The sequence shown here is derived from an EMBL/GenBank/DDBJ whole genome shotgun (WGS) entry which is preliminary data.</text>
</comment>
<keyword evidence="4" id="KW-1185">Reference proteome</keyword>
<evidence type="ECO:0000259" key="2">
    <source>
        <dbReference type="Pfam" id="PF07727"/>
    </source>
</evidence>
<gene>
    <name evidence="3" type="ORF">Tco_0679338</name>
</gene>
<reference evidence="3" key="2">
    <citation type="submission" date="2022-01" db="EMBL/GenBank/DDBJ databases">
        <authorList>
            <person name="Yamashiro T."/>
            <person name="Shiraishi A."/>
            <person name="Satake H."/>
            <person name="Nakayama K."/>
        </authorList>
    </citation>
    <scope>NUCLEOTIDE SEQUENCE</scope>
</reference>
<proteinExistence type="predicted"/>
<dbReference type="InterPro" id="IPR013103">
    <property type="entry name" value="RVT_2"/>
</dbReference>
<dbReference type="InterPro" id="IPR043502">
    <property type="entry name" value="DNA/RNA_pol_sf"/>
</dbReference>
<keyword evidence="1" id="KW-0812">Transmembrane</keyword>
<organism evidence="3 4">
    <name type="scientific">Tanacetum coccineum</name>
    <dbReference type="NCBI Taxonomy" id="301880"/>
    <lineage>
        <taxon>Eukaryota</taxon>
        <taxon>Viridiplantae</taxon>
        <taxon>Streptophyta</taxon>
        <taxon>Embryophyta</taxon>
        <taxon>Tracheophyta</taxon>
        <taxon>Spermatophyta</taxon>
        <taxon>Magnoliopsida</taxon>
        <taxon>eudicotyledons</taxon>
        <taxon>Gunneridae</taxon>
        <taxon>Pentapetalae</taxon>
        <taxon>asterids</taxon>
        <taxon>campanulids</taxon>
        <taxon>Asterales</taxon>
        <taxon>Asteraceae</taxon>
        <taxon>Asteroideae</taxon>
        <taxon>Anthemideae</taxon>
        <taxon>Anthemidinae</taxon>
        <taxon>Tanacetum</taxon>
    </lineage>
</organism>
<sequence length="253" mass="29454">MECYVTYRRKEGIGTKWVFRNKRDEWGTIIKNKARLVAQGYRQEEGVDYDEVFAPVARIEAIRLFLAFASFMGFIVYQMDVKSAFLYGNITEEVYVKQPPGFEDPAHPNKVYRVVKALYGLHQAPRAWYERLSTFLLKHGYRRGAIDKTLFIKKDRRDIMLVQVYVDDIIFGSTKSSMVKDFEDLMQKEFKMSSMGELTFFLGLQVKQSNGGIFLSQDKYVKDILNKFDFRTIKPASTPIEAHKSLGKDEWNG</sequence>
<evidence type="ECO:0000313" key="4">
    <source>
        <dbReference type="Proteomes" id="UP001151760"/>
    </source>
</evidence>
<evidence type="ECO:0000256" key="1">
    <source>
        <dbReference type="SAM" id="Phobius"/>
    </source>
</evidence>
<keyword evidence="1" id="KW-0472">Membrane</keyword>
<accession>A0ABQ4XHK6</accession>